<dbReference type="AlphaFoldDB" id="A0A378IN65"/>
<evidence type="ECO:0000313" key="1">
    <source>
        <dbReference type="EMBL" id="KTC83040.1"/>
    </source>
</evidence>
<dbReference type="EMBL" id="UGNX01000001">
    <property type="protein sequence ID" value="STX35769.1"/>
    <property type="molecule type" value="Genomic_DNA"/>
</dbReference>
<dbReference type="Proteomes" id="UP000255316">
    <property type="component" value="Unassembled WGS sequence"/>
</dbReference>
<protein>
    <submittedName>
        <fullName evidence="1">Dot/Icm T4SS effector</fullName>
    </submittedName>
    <submittedName>
        <fullName evidence="4">Dot/Icm secretion system substrate</fullName>
    </submittedName>
</protein>
<evidence type="ECO:0000313" key="4">
    <source>
        <dbReference type="EMBL" id="STX35921.1"/>
    </source>
</evidence>
<dbReference type="EMBL" id="LNXX01000043">
    <property type="protein sequence ID" value="KTC83040.1"/>
    <property type="molecule type" value="Genomic_DNA"/>
</dbReference>
<gene>
    <name evidence="1" type="ORF">Lcin_2412</name>
    <name evidence="2" type="ORF">NCTC12438_02015</name>
    <name evidence="3" type="ORF">NCTC12438_02397</name>
    <name evidence="4" type="ORF">NCTC12438_02549</name>
</gene>
<evidence type="ECO:0000313" key="5">
    <source>
        <dbReference type="Proteomes" id="UP000054854"/>
    </source>
</evidence>
<dbReference type="EMBL" id="UGNX01000001">
    <property type="protein sequence ID" value="STX35400.1"/>
    <property type="molecule type" value="Genomic_DNA"/>
</dbReference>
<proteinExistence type="predicted"/>
<keyword evidence="5" id="KW-1185">Reference proteome</keyword>
<name>A0A378IN65_9GAMM</name>
<dbReference type="OrthoDB" id="5653025at2"/>
<reference evidence="4 6" key="2">
    <citation type="submission" date="2018-06" db="EMBL/GenBank/DDBJ databases">
        <authorList>
            <consortium name="Pathogen Informatics"/>
            <person name="Doyle S."/>
        </authorList>
    </citation>
    <scope>NUCLEOTIDE SEQUENCE [LARGE SCALE GENOMIC DNA]</scope>
    <source>
        <strain evidence="4 6">NCTC12438</strain>
    </source>
</reference>
<accession>A0A378IN65</accession>
<evidence type="ECO:0000313" key="3">
    <source>
        <dbReference type="EMBL" id="STX35769.1"/>
    </source>
</evidence>
<evidence type="ECO:0000313" key="6">
    <source>
        <dbReference type="Proteomes" id="UP000255316"/>
    </source>
</evidence>
<dbReference type="EMBL" id="UGNX01000001">
    <property type="protein sequence ID" value="STX35921.1"/>
    <property type="molecule type" value="Genomic_DNA"/>
</dbReference>
<dbReference type="Proteomes" id="UP000054854">
    <property type="component" value="Unassembled WGS sequence"/>
</dbReference>
<reference evidence="1 5" key="1">
    <citation type="submission" date="2015-11" db="EMBL/GenBank/DDBJ databases">
        <title>Genomic analysis of 38 Legionella species identifies large and diverse effector repertoires.</title>
        <authorList>
            <person name="Burstein D."/>
            <person name="Amaro F."/>
            <person name="Zusman T."/>
            <person name="Lifshitz Z."/>
            <person name="Cohen O."/>
            <person name="Gilbert J.A."/>
            <person name="Pupko T."/>
            <person name="Shuman H.A."/>
            <person name="Segal G."/>
        </authorList>
    </citation>
    <scope>NUCLEOTIDE SEQUENCE [LARGE SCALE GENOMIC DNA]</scope>
    <source>
        <strain evidence="1 5">CDC#72-OH-14</strain>
    </source>
</reference>
<organism evidence="4 6">
    <name type="scientific">Legionella cincinnatiensis</name>
    <dbReference type="NCBI Taxonomy" id="28085"/>
    <lineage>
        <taxon>Bacteria</taxon>
        <taxon>Pseudomonadati</taxon>
        <taxon>Pseudomonadota</taxon>
        <taxon>Gammaproteobacteria</taxon>
        <taxon>Legionellales</taxon>
        <taxon>Legionellaceae</taxon>
        <taxon>Legionella</taxon>
    </lineage>
</organism>
<dbReference type="RefSeq" id="WP_058465551.1">
    <property type="nucleotide sequence ID" value="NZ_CAAAHQ010000007.1"/>
</dbReference>
<evidence type="ECO:0000313" key="2">
    <source>
        <dbReference type="EMBL" id="STX35400.1"/>
    </source>
</evidence>
<sequence length="299" mass="34442">MTKIVYSFDYDGCLNPVRFAIDPDDFLQINEDLQQLLINKNRNYDKAYVLIGSNRQSFGTEQYNADENINGYAFENIPCFAKEIGAEFIPFWMTDIYNGLKMGTAFECATNEYTNKTVGSHASYLFDELKITLIYAQLQYIALANPNDEIHFEFYDDKATILNALSDFFKKNQQLIPSNITLKLKQYFGVNDNYRITEKGDISGTGIPNSNYQELLRKLGFAILSRAEHENILLDTNNNPTTAEKVILNNYNDYFTFPITADEYEYLSCPEKIEQTNIKHNDKVDLANQTEYLLHSVPL</sequence>